<dbReference type="PROSITE" id="PS51257">
    <property type="entry name" value="PROKAR_LIPOPROTEIN"/>
    <property type="match status" value="1"/>
</dbReference>
<feature type="coiled-coil region" evidence="1">
    <location>
        <begin position="237"/>
        <end position="264"/>
    </location>
</feature>
<proteinExistence type="predicted"/>
<feature type="compositionally biased region" description="Low complexity" evidence="2">
    <location>
        <begin position="38"/>
        <end position="49"/>
    </location>
</feature>
<evidence type="ECO:0008006" key="6">
    <source>
        <dbReference type="Google" id="ProtNLM"/>
    </source>
</evidence>
<dbReference type="Proteomes" id="UP001240643">
    <property type="component" value="Unassembled WGS sequence"/>
</dbReference>
<protein>
    <recommendedName>
        <fullName evidence="6">Lipoprotein</fullName>
    </recommendedName>
</protein>
<evidence type="ECO:0000256" key="2">
    <source>
        <dbReference type="SAM" id="MobiDB-lite"/>
    </source>
</evidence>
<keyword evidence="1" id="KW-0175">Coiled coil</keyword>
<feature type="chain" id="PRO_5047493438" description="Lipoprotein" evidence="3">
    <location>
        <begin position="29"/>
        <end position="697"/>
    </location>
</feature>
<dbReference type="EMBL" id="JAUSWO010000001">
    <property type="protein sequence ID" value="MDQ0514006.1"/>
    <property type="molecule type" value="Genomic_DNA"/>
</dbReference>
<evidence type="ECO:0000256" key="3">
    <source>
        <dbReference type="SAM" id="SignalP"/>
    </source>
</evidence>
<keyword evidence="5" id="KW-1185">Reference proteome</keyword>
<keyword evidence="3" id="KW-0732">Signal</keyword>
<sequence length="697" mass="74117">MKKFNLFKKNRLWLASLGIATTSSLVLAACASNNAAPQSNSQGNSAGGSTNPGTTDNKDNTNQPTTPDQPTPTPAPEVKKPTEQQLKLANIVLDNAEVKSAWEAAVAADQKAIEELLIKVTAIDSLNKTTVAESIKTLGADTNAAADTATASVFALLKTLEQSVTAAQDSLIPAVDKTAFSDVIVQAKNATTALLKVLQALPEANANKQLKGLQDKFVEAIKTFTADKTAATAAIKLAAVRTAKNNYEAAVKKVTQKLVEAEQTAFVLDSAISGLSNYANTKLANFLNAESKKHSTTLNNLVNQVRANVLGKLGSDLWTAGNVDATVANRNRPTGIQDKTVSTQLYAIVVGLADQDAAWKTVSQTLKKLTYKQSLLAKSESAVELLAFHVETSVPVDVARLNAYLVTDSANVVKLLQPNTGTNVKNVLADIVNTVTNYQTYLVAATGGKAKLVSDLEALSAAIAQESNKTTEKGNVDGFKTEVDKLITAFAKFNDEWTKISPRFGVTVENVTTYPLLNQADQLNQTIGVSKNYGDVVQVVGKVNSLKNLINQVNAAVKSTAPKSALMTNLETLIDLVKDSSTFKTNLTKFTSTSGLNTTNQAALDAIAKASTGYLHTSGLSQTTKARSGSTPANFSFADLKTELEKLQNADGKQLKTVFDLLNNQLQPNQGSQTFDLTAHLATLFNNGDVQPDTENH</sequence>
<feature type="signal peptide" evidence="3">
    <location>
        <begin position="1"/>
        <end position="28"/>
    </location>
</feature>
<dbReference type="RefSeq" id="WP_256547301.1">
    <property type="nucleotide sequence ID" value="NZ_CP101809.1"/>
</dbReference>
<evidence type="ECO:0000256" key="1">
    <source>
        <dbReference type="SAM" id="Coils"/>
    </source>
</evidence>
<organism evidence="4 5">
    <name type="scientific">Mycoplasmoides fastidiosum</name>
    <dbReference type="NCBI Taxonomy" id="92758"/>
    <lineage>
        <taxon>Bacteria</taxon>
        <taxon>Bacillati</taxon>
        <taxon>Mycoplasmatota</taxon>
        <taxon>Mycoplasmoidales</taxon>
        <taxon>Mycoplasmoidaceae</taxon>
        <taxon>Mycoplasmoides</taxon>
    </lineage>
</organism>
<feature type="region of interest" description="Disordered" evidence="2">
    <location>
        <begin position="35"/>
        <end position="82"/>
    </location>
</feature>
<evidence type="ECO:0000313" key="4">
    <source>
        <dbReference type="EMBL" id="MDQ0514006.1"/>
    </source>
</evidence>
<comment type="caution">
    <text evidence="4">The sequence shown here is derived from an EMBL/GenBank/DDBJ whole genome shotgun (WGS) entry which is preliminary data.</text>
</comment>
<gene>
    <name evidence="4" type="ORF">J2Z62_000444</name>
</gene>
<accession>A0ABU0LZ66</accession>
<evidence type="ECO:0000313" key="5">
    <source>
        <dbReference type="Proteomes" id="UP001240643"/>
    </source>
</evidence>
<reference evidence="4" key="1">
    <citation type="submission" date="2023-07" db="EMBL/GenBank/DDBJ databases">
        <title>Genomic Encyclopedia of Type Strains, Phase IV (KMG-IV): sequencing the most valuable type-strain genomes for metagenomic binning, comparative biology and taxonomic classification.</title>
        <authorList>
            <person name="Goeker M."/>
        </authorList>
    </citation>
    <scope>NUCLEOTIDE SEQUENCE [LARGE SCALE GENOMIC DNA]</scope>
    <source>
        <strain evidence="4">DSM 21204</strain>
    </source>
</reference>
<name>A0ABU0LZ66_9BACT</name>